<feature type="compositionally biased region" description="Low complexity" evidence="1">
    <location>
        <begin position="181"/>
        <end position="196"/>
    </location>
</feature>
<accession>A0A9P5YIC1</accession>
<protein>
    <submittedName>
        <fullName evidence="2">Uncharacterized protein</fullName>
    </submittedName>
</protein>
<feature type="compositionally biased region" description="Pro residues" evidence="1">
    <location>
        <begin position="136"/>
        <end position="145"/>
    </location>
</feature>
<dbReference type="AlphaFoldDB" id="A0A9P5YIC1"/>
<feature type="compositionally biased region" description="Polar residues" evidence="1">
    <location>
        <begin position="16"/>
        <end position="46"/>
    </location>
</feature>
<proteinExistence type="predicted"/>
<evidence type="ECO:0000313" key="2">
    <source>
        <dbReference type="EMBL" id="KAF9469834.1"/>
    </source>
</evidence>
<dbReference type="OrthoDB" id="2555519at2759"/>
<feature type="region of interest" description="Disordered" evidence="1">
    <location>
        <begin position="484"/>
        <end position="509"/>
    </location>
</feature>
<feature type="region of interest" description="Disordered" evidence="1">
    <location>
        <begin position="396"/>
        <end position="421"/>
    </location>
</feature>
<comment type="caution">
    <text evidence="2">The sequence shown here is derived from an EMBL/GenBank/DDBJ whole genome shotgun (WGS) entry which is preliminary data.</text>
</comment>
<feature type="region of interest" description="Disordered" evidence="1">
    <location>
        <begin position="1"/>
        <end position="266"/>
    </location>
</feature>
<evidence type="ECO:0000256" key="1">
    <source>
        <dbReference type="SAM" id="MobiDB-lite"/>
    </source>
</evidence>
<dbReference type="PANTHER" id="PTHR38701">
    <property type="entry name" value="CHROMOSOME 8, WHOLE GENOME SHOTGUN SEQUENCE"/>
    <property type="match status" value="1"/>
</dbReference>
<feature type="compositionally biased region" description="Basic and acidic residues" evidence="1">
    <location>
        <begin position="397"/>
        <end position="421"/>
    </location>
</feature>
<dbReference type="Proteomes" id="UP000807353">
    <property type="component" value="Unassembled WGS sequence"/>
</dbReference>
<feature type="compositionally biased region" description="Acidic residues" evidence="1">
    <location>
        <begin position="593"/>
        <end position="609"/>
    </location>
</feature>
<organism evidence="2 3">
    <name type="scientific">Collybia nuda</name>
    <dbReference type="NCBI Taxonomy" id="64659"/>
    <lineage>
        <taxon>Eukaryota</taxon>
        <taxon>Fungi</taxon>
        <taxon>Dikarya</taxon>
        <taxon>Basidiomycota</taxon>
        <taxon>Agaricomycotina</taxon>
        <taxon>Agaricomycetes</taxon>
        <taxon>Agaricomycetidae</taxon>
        <taxon>Agaricales</taxon>
        <taxon>Tricholomatineae</taxon>
        <taxon>Clitocybaceae</taxon>
        <taxon>Collybia</taxon>
    </lineage>
</organism>
<evidence type="ECO:0000313" key="3">
    <source>
        <dbReference type="Proteomes" id="UP000807353"/>
    </source>
</evidence>
<keyword evidence="3" id="KW-1185">Reference proteome</keyword>
<feature type="compositionally biased region" description="Basic and acidic residues" evidence="1">
    <location>
        <begin position="568"/>
        <end position="584"/>
    </location>
</feature>
<feature type="region of interest" description="Disordered" evidence="1">
    <location>
        <begin position="559"/>
        <end position="633"/>
    </location>
</feature>
<feature type="compositionally biased region" description="Acidic residues" evidence="1">
    <location>
        <begin position="492"/>
        <end position="504"/>
    </location>
</feature>
<dbReference type="PANTHER" id="PTHR38701:SF1">
    <property type="entry name" value="UP-REGULATED DURING SEPTATION PROTEIN 1 DOMAIN-CONTAINING PROTEIN"/>
    <property type="match status" value="1"/>
</dbReference>
<feature type="compositionally biased region" description="Basic residues" evidence="1">
    <location>
        <begin position="1"/>
        <end position="10"/>
    </location>
</feature>
<reference evidence="2" key="1">
    <citation type="submission" date="2020-11" db="EMBL/GenBank/DDBJ databases">
        <authorList>
            <consortium name="DOE Joint Genome Institute"/>
            <person name="Ahrendt S."/>
            <person name="Riley R."/>
            <person name="Andreopoulos W."/>
            <person name="Labutti K."/>
            <person name="Pangilinan J."/>
            <person name="Ruiz-Duenas F.J."/>
            <person name="Barrasa J.M."/>
            <person name="Sanchez-Garcia M."/>
            <person name="Camarero S."/>
            <person name="Miyauchi S."/>
            <person name="Serrano A."/>
            <person name="Linde D."/>
            <person name="Babiker R."/>
            <person name="Drula E."/>
            <person name="Ayuso-Fernandez I."/>
            <person name="Pacheco R."/>
            <person name="Padilla G."/>
            <person name="Ferreira P."/>
            <person name="Barriuso J."/>
            <person name="Kellner H."/>
            <person name="Castanera R."/>
            <person name="Alfaro M."/>
            <person name="Ramirez L."/>
            <person name="Pisabarro A.G."/>
            <person name="Kuo A."/>
            <person name="Tritt A."/>
            <person name="Lipzen A."/>
            <person name="He G."/>
            <person name="Yan M."/>
            <person name="Ng V."/>
            <person name="Cullen D."/>
            <person name="Martin F."/>
            <person name="Rosso M.-N."/>
            <person name="Henrissat B."/>
            <person name="Hibbett D."/>
            <person name="Martinez A.T."/>
            <person name="Grigoriev I.V."/>
        </authorList>
    </citation>
    <scope>NUCLEOTIDE SEQUENCE</scope>
    <source>
        <strain evidence="2">CBS 247.69</strain>
    </source>
</reference>
<name>A0A9P5YIC1_9AGAR</name>
<dbReference type="EMBL" id="MU150229">
    <property type="protein sequence ID" value="KAF9469834.1"/>
    <property type="molecule type" value="Genomic_DNA"/>
</dbReference>
<sequence>MEHTLKRKVTVKFGYNDSSSRPPSRTNLSSRPPSPTKSVSSQSPITSPVIRARAKVNTSATPASARKPANSVSNPHVSSSTRSTVSTSSRPGTSATVTPRPTSPTKPPPRVRAGAPSPTFQPKARPTVRSHLRPTTPQPQPPPTTPELRLRSLTSASSDVGRFTPASRSRHGSVSLNHAVSFSSLQGSNLSSGSHSPPLRPTDTLAYSDNEGRHSPPVRIKAKISGLAKSAGDSLSPPPNGSLHTTARVQSRTRAPSTSSSVSMSVTPASAVPPSFYPITTATPAANPHRFATSRASPPQTANHYFQPFHQPHDDLYANRNKPNGKAKVDPTTIPLPATSPPASAVSFSSRSSVSRSSASYVTESVDSHDSVPTLQRHDDVQLRATLDNLMRYSEMNSREESYSGDSGQDRETDGELNTTERKVKAEAKSIRKIADLEITNRSLLAINASLETAKHKQAKEIRDLRRKLRESRLILPPRAYRAVKSSLDHDDTADEEDEDDEINEEQKDGDEVYRRIKILLEGLLDSGQRALVAKTEDFSEGGKGIAKVLNAEELRSWRDSNGGVSGHEPHTDKDLDGIGDGHHLSPSRIAIPDDDSDDDDFNSEEEVEAMTLTRSSTRSSPAPPPILITESP</sequence>
<gene>
    <name evidence="2" type="ORF">BDZ94DRAFT_33931</name>
</gene>
<feature type="compositionally biased region" description="Pro residues" evidence="1">
    <location>
        <begin position="101"/>
        <end position="110"/>
    </location>
</feature>
<feature type="compositionally biased region" description="Low complexity" evidence="1">
    <location>
        <begin position="252"/>
        <end position="266"/>
    </location>
</feature>
<feature type="compositionally biased region" description="Low complexity" evidence="1">
    <location>
        <begin position="77"/>
        <end position="100"/>
    </location>
</feature>